<feature type="transmembrane region" description="Helical" evidence="1">
    <location>
        <begin position="12"/>
        <end position="34"/>
    </location>
</feature>
<dbReference type="EMBL" id="JBBKTW010000007">
    <property type="protein sequence ID" value="MEN2990318.1"/>
    <property type="molecule type" value="Genomic_DNA"/>
</dbReference>
<organism evidence="2 3">
    <name type="scientific">Tistrella arctica</name>
    <dbReference type="NCBI Taxonomy" id="3133430"/>
    <lineage>
        <taxon>Bacteria</taxon>
        <taxon>Pseudomonadati</taxon>
        <taxon>Pseudomonadota</taxon>
        <taxon>Alphaproteobacteria</taxon>
        <taxon>Geminicoccales</taxon>
        <taxon>Geminicoccaceae</taxon>
        <taxon>Tistrella</taxon>
    </lineage>
</organism>
<dbReference type="RefSeq" id="WP_345931784.1">
    <property type="nucleotide sequence ID" value="NZ_JBBKTV010000002.1"/>
</dbReference>
<reference evidence="2 3" key="1">
    <citation type="submission" date="2024-03" db="EMBL/GenBank/DDBJ databases">
        <title>High-quality draft genome sequencing of Tistrella sp. BH-R2-4.</title>
        <authorList>
            <person name="Dong C."/>
        </authorList>
    </citation>
    <scope>NUCLEOTIDE SEQUENCE [LARGE SCALE GENOMIC DNA]</scope>
    <source>
        <strain evidence="2 3">BH-R2-4</strain>
    </source>
</reference>
<proteinExistence type="predicted"/>
<evidence type="ECO:0000256" key="1">
    <source>
        <dbReference type="SAM" id="Phobius"/>
    </source>
</evidence>
<protein>
    <submittedName>
        <fullName evidence="2">Uncharacterized protein</fullName>
    </submittedName>
</protein>
<name>A0ABU9YND3_9PROT</name>
<keyword evidence="1" id="KW-0472">Membrane</keyword>
<sequence length="107" mass="11391">MSGCDDFRPVRFAIVHGMLGFGLALVVVALLFWFNVSNLSTLVATTSQGLLAALVFTILMGQTFAVVQLAFALWLHEGDPRSGGGGGRRDRPRPRHLGVLTVPVTGA</sequence>
<keyword evidence="3" id="KW-1185">Reference proteome</keyword>
<evidence type="ECO:0000313" key="2">
    <source>
        <dbReference type="EMBL" id="MEN2990318.1"/>
    </source>
</evidence>
<comment type="caution">
    <text evidence="2">The sequence shown here is derived from an EMBL/GenBank/DDBJ whole genome shotgun (WGS) entry which is preliminary data.</text>
</comment>
<accession>A0ABU9YND3</accession>
<keyword evidence="1" id="KW-0812">Transmembrane</keyword>
<evidence type="ECO:0000313" key="3">
    <source>
        <dbReference type="Proteomes" id="UP001413721"/>
    </source>
</evidence>
<gene>
    <name evidence="2" type="ORF">WG926_18545</name>
</gene>
<feature type="transmembrane region" description="Helical" evidence="1">
    <location>
        <begin position="54"/>
        <end position="75"/>
    </location>
</feature>
<dbReference type="Proteomes" id="UP001413721">
    <property type="component" value="Unassembled WGS sequence"/>
</dbReference>
<keyword evidence="1" id="KW-1133">Transmembrane helix</keyword>